<comment type="caution">
    <text evidence="2">The sequence shown here is derived from an EMBL/GenBank/DDBJ whole genome shotgun (WGS) entry which is preliminary data.</text>
</comment>
<proteinExistence type="predicted"/>
<accession>A0A2C5Y9P6</accession>
<dbReference type="EMBL" id="NJET01000035">
    <property type="protein sequence ID" value="PHH64170.1"/>
    <property type="molecule type" value="Genomic_DNA"/>
</dbReference>
<dbReference type="AlphaFoldDB" id="A0A2C5Y9P6"/>
<evidence type="ECO:0000313" key="2">
    <source>
        <dbReference type="EMBL" id="PHH64170.1"/>
    </source>
</evidence>
<dbReference type="Gene3D" id="3.60.21.10">
    <property type="match status" value="1"/>
</dbReference>
<dbReference type="PANTHER" id="PTHR37844">
    <property type="entry name" value="SER/THR PROTEIN PHOSPHATASE SUPERFAMILY (AFU_ORTHOLOGUE AFUA_1G14840)"/>
    <property type="match status" value="1"/>
</dbReference>
<reference evidence="2 3" key="1">
    <citation type="submission" date="2017-06" db="EMBL/GenBank/DDBJ databases">
        <title>Ant-infecting Ophiocordyceps genomes reveal a high diversity of potential behavioral manipulation genes and a possible major role for enterotoxins.</title>
        <authorList>
            <person name="De Bekker C."/>
            <person name="Evans H.C."/>
            <person name="Brachmann A."/>
            <person name="Hughes D.P."/>
        </authorList>
    </citation>
    <scope>NUCLEOTIDE SEQUENCE [LARGE SCALE GENOMIC DNA]</scope>
    <source>
        <strain evidence="2 3">Map64</strain>
    </source>
</reference>
<name>A0A2C5Y9P6_9HYPO</name>
<dbReference type="OrthoDB" id="550558at2759"/>
<organism evidence="2 3">
    <name type="scientific">Ophiocordyceps australis</name>
    <dbReference type="NCBI Taxonomy" id="1399860"/>
    <lineage>
        <taxon>Eukaryota</taxon>
        <taxon>Fungi</taxon>
        <taxon>Dikarya</taxon>
        <taxon>Ascomycota</taxon>
        <taxon>Pezizomycotina</taxon>
        <taxon>Sordariomycetes</taxon>
        <taxon>Hypocreomycetidae</taxon>
        <taxon>Hypocreales</taxon>
        <taxon>Ophiocordycipitaceae</taxon>
        <taxon>Ophiocordyceps</taxon>
    </lineage>
</organism>
<dbReference type="SUPFAM" id="SSF56300">
    <property type="entry name" value="Metallo-dependent phosphatases"/>
    <property type="match status" value="1"/>
</dbReference>
<dbReference type="GO" id="GO:0016787">
    <property type="term" value="F:hydrolase activity"/>
    <property type="evidence" value="ECO:0007669"/>
    <property type="project" value="InterPro"/>
</dbReference>
<gene>
    <name evidence="2" type="ORF">CDD81_4917</name>
</gene>
<dbReference type="InterPro" id="IPR004843">
    <property type="entry name" value="Calcineurin-like_PHP"/>
</dbReference>
<dbReference type="PANTHER" id="PTHR37844:SF2">
    <property type="entry name" value="SER_THR PROTEIN PHOSPHATASE SUPERFAMILY (AFU_ORTHOLOGUE AFUA_1G14840)"/>
    <property type="match status" value="1"/>
</dbReference>
<dbReference type="InterPro" id="IPR029052">
    <property type="entry name" value="Metallo-depent_PP-like"/>
</dbReference>
<evidence type="ECO:0000313" key="3">
    <source>
        <dbReference type="Proteomes" id="UP000226192"/>
    </source>
</evidence>
<sequence>MAIQIMSDLHLEAPRAYERFDITPRAPYLALLGDIGNVFSHWSEYRGFLVKMLMKFSLVLLVPGNHEPYHSDWPSTLRTLSDFEDEVESLNSLGKFVLLDRVAHHLPREKTVILGCSLFSWISPANEPFVRRRLHDFTQIGDWDPPAHTDAHVRDLVWLNLKVAELEQTDNKIIILTHWSPRRLCVDNVEPEPATSGFCTDLSEEACFKSPSVRLWAFGHTHNNCDFVVRRGRDVPPLRVLANQRGYHFAQAGGFDAEKTVEL</sequence>
<keyword evidence="3" id="KW-1185">Reference proteome</keyword>
<dbReference type="Pfam" id="PF00149">
    <property type="entry name" value="Metallophos"/>
    <property type="match status" value="1"/>
</dbReference>
<protein>
    <recommendedName>
        <fullName evidence="1">Calcineurin-like phosphoesterase domain-containing protein</fullName>
    </recommendedName>
</protein>
<dbReference type="Proteomes" id="UP000226192">
    <property type="component" value="Unassembled WGS sequence"/>
</dbReference>
<feature type="domain" description="Calcineurin-like phosphoesterase" evidence="1">
    <location>
        <begin position="3"/>
        <end position="223"/>
    </location>
</feature>
<evidence type="ECO:0000259" key="1">
    <source>
        <dbReference type="Pfam" id="PF00149"/>
    </source>
</evidence>